<dbReference type="PANTHER" id="PTHR46018">
    <property type="entry name" value="ZINC PHOSPHODIESTERASE ELAC PROTEIN 1"/>
    <property type="match status" value="1"/>
</dbReference>
<evidence type="ECO:0000256" key="5">
    <source>
        <dbReference type="ARBA" id="ARBA00022723"/>
    </source>
</evidence>
<dbReference type="EC" id="3.1.26.11" evidence="2 10"/>
<proteinExistence type="inferred from homology"/>
<feature type="binding site" evidence="10">
    <location>
        <position position="269"/>
    </location>
    <ligand>
        <name>Zn(2+)</name>
        <dbReference type="ChEBI" id="CHEBI:29105"/>
        <label>2</label>
        <note>catalytic</note>
    </ligand>
</feature>
<comment type="cofactor">
    <cofactor evidence="10">
        <name>Zn(2+)</name>
        <dbReference type="ChEBI" id="CHEBI:29105"/>
    </cofactor>
    <text evidence="10">Binds 2 Zn(2+) ions.</text>
</comment>
<evidence type="ECO:0000256" key="10">
    <source>
        <dbReference type="HAMAP-Rule" id="MF_01818"/>
    </source>
</evidence>
<evidence type="ECO:0000313" key="11">
    <source>
        <dbReference type="EMBL" id="PTF15748.1"/>
    </source>
</evidence>
<dbReference type="GO" id="GO:0008270">
    <property type="term" value="F:zinc ion binding"/>
    <property type="evidence" value="ECO:0007669"/>
    <property type="project" value="UniProtKB-UniRule"/>
</dbReference>
<evidence type="ECO:0000256" key="6">
    <source>
        <dbReference type="ARBA" id="ARBA00022759"/>
    </source>
</evidence>
<evidence type="ECO:0000256" key="8">
    <source>
        <dbReference type="ARBA" id="ARBA00022833"/>
    </source>
</evidence>
<gene>
    <name evidence="10 11" type="primary">rnz</name>
    <name evidence="11" type="ORF">BUY48_05590</name>
</gene>
<evidence type="ECO:0000256" key="3">
    <source>
        <dbReference type="ARBA" id="ARBA00022694"/>
    </source>
</evidence>
<comment type="subunit">
    <text evidence="1 10">Homodimer.</text>
</comment>
<dbReference type="RefSeq" id="WP_107520124.1">
    <property type="nucleotide sequence ID" value="NZ_PYZH01000026.1"/>
</dbReference>
<sequence>MEVTFFGTSAGLPTKERNTQAIALNLEPYSNSIWLFDVGEGTQHQILHHSIKLGKVNHIFITHMHGDHIFGLPGLLTSRSFQGGEDKPLTIIGPKGLQNFIETTLKLSESHLNYPITYIEIDYNFTYHHDGFTVSAKLLNHGIPSYGYRIESPTTPGTIDVNALKAIGLEPGPKYQEVKVYETFEHEGQIFNSDDFKGPAKPGPIVSIFGDTKPCKNEFYVAKNADVMVHEATYIEGDKTLANNYHHSHIEDVFDLIERANVKRSLITHLSNRYNHDVIDSIKDDLQSKDQTPNFEFVKDFDTFKI</sequence>
<dbReference type="CDD" id="cd07717">
    <property type="entry name" value="RNaseZ_ZiPD-like_MBL-fold"/>
    <property type="match status" value="1"/>
</dbReference>
<dbReference type="GO" id="GO:0042781">
    <property type="term" value="F:3'-tRNA processing endoribonuclease activity"/>
    <property type="evidence" value="ECO:0007669"/>
    <property type="project" value="UniProtKB-UniRule"/>
</dbReference>
<dbReference type="AlphaFoldDB" id="A0A2T4L1P8"/>
<comment type="function">
    <text evidence="9 10">Zinc phosphodiesterase, which displays some tRNA 3'-processing endonuclease activity. Probably involved in tRNA maturation, by removing a 3'-trailer from precursor tRNA.</text>
</comment>
<evidence type="ECO:0000256" key="2">
    <source>
        <dbReference type="ARBA" id="ARBA00012477"/>
    </source>
</evidence>
<comment type="catalytic activity">
    <reaction evidence="10">
        <text>Endonucleolytic cleavage of RNA, removing extra 3' nucleotides from tRNA precursor, generating 3' termini of tRNAs. A 3'-hydroxy group is left at the tRNA terminus and a 5'-phosphoryl group is left at the trailer molecule.</text>
        <dbReference type="EC" id="3.1.26.11"/>
    </reaction>
</comment>
<feature type="binding site" evidence="10">
    <location>
        <position position="63"/>
    </location>
    <ligand>
        <name>Zn(2+)</name>
        <dbReference type="ChEBI" id="CHEBI:29105"/>
        <label>1</label>
        <note>catalytic</note>
    </ligand>
</feature>
<dbReference type="PANTHER" id="PTHR46018:SF2">
    <property type="entry name" value="ZINC PHOSPHODIESTERASE ELAC PROTEIN 1"/>
    <property type="match status" value="1"/>
</dbReference>
<dbReference type="Pfam" id="PF23023">
    <property type="entry name" value="Anti-Pycsar_Apyc1"/>
    <property type="match status" value="1"/>
</dbReference>
<feature type="active site" description="Proton acceptor" evidence="10">
    <location>
        <position position="67"/>
    </location>
</feature>
<evidence type="ECO:0000256" key="9">
    <source>
        <dbReference type="ARBA" id="ARBA00057812"/>
    </source>
</evidence>
<feature type="binding site" evidence="10">
    <location>
        <position position="211"/>
    </location>
    <ligand>
        <name>Zn(2+)</name>
        <dbReference type="ChEBI" id="CHEBI:29105"/>
        <label>1</label>
        <note>catalytic</note>
    </ligand>
</feature>
<keyword evidence="4 10" id="KW-0540">Nuclease</keyword>
<keyword evidence="5 10" id="KW-0479">Metal-binding</keyword>
<feature type="binding site" evidence="10">
    <location>
        <position position="141"/>
    </location>
    <ligand>
        <name>Zn(2+)</name>
        <dbReference type="ChEBI" id="CHEBI:29105"/>
        <label>1</label>
        <note>catalytic</note>
    </ligand>
</feature>
<keyword evidence="6 10" id="KW-0255">Endonuclease</keyword>
<evidence type="ECO:0000256" key="1">
    <source>
        <dbReference type="ARBA" id="ARBA00011738"/>
    </source>
</evidence>
<comment type="caution">
    <text evidence="11">The sequence shown here is derived from an EMBL/GenBank/DDBJ whole genome shotgun (WGS) entry which is preliminary data.</text>
</comment>
<evidence type="ECO:0000256" key="7">
    <source>
        <dbReference type="ARBA" id="ARBA00022801"/>
    </source>
</evidence>
<dbReference type="GO" id="GO:0042802">
    <property type="term" value="F:identical protein binding"/>
    <property type="evidence" value="ECO:0007669"/>
    <property type="project" value="UniProtKB-ARBA"/>
</dbReference>
<feature type="binding site" evidence="10">
    <location>
        <position position="65"/>
    </location>
    <ligand>
        <name>Zn(2+)</name>
        <dbReference type="ChEBI" id="CHEBI:29105"/>
        <label>1</label>
        <note>catalytic</note>
    </ligand>
</feature>
<dbReference type="EMBL" id="PYZH01000026">
    <property type="protein sequence ID" value="PTF15748.1"/>
    <property type="molecule type" value="Genomic_DNA"/>
</dbReference>
<evidence type="ECO:0000256" key="4">
    <source>
        <dbReference type="ARBA" id="ARBA00022722"/>
    </source>
</evidence>
<feature type="binding site" evidence="10">
    <location>
        <position position="211"/>
    </location>
    <ligand>
        <name>Zn(2+)</name>
        <dbReference type="ChEBI" id="CHEBI:29105"/>
        <label>2</label>
        <note>catalytic</note>
    </ligand>
</feature>
<dbReference type="InterPro" id="IPR036866">
    <property type="entry name" value="RibonucZ/Hydroxyglut_hydro"/>
</dbReference>
<feature type="binding site" evidence="10">
    <location>
        <position position="67"/>
    </location>
    <ligand>
        <name>Zn(2+)</name>
        <dbReference type="ChEBI" id="CHEBI:29105"/>
        <label>2</label>
        <note>catalytic</note>
    </ligand>
</feature>
<comment type="similarity">
    <text evidence="10">Belongs to the RNase Z family.</text>
</comment>
<reference evidence="11 12" key="1">
    <citation type="journal article" date="2016" name="Front. Microbiol.">
        <title>Comprehensive Phylogenetic Analysis of Bovine Non-aureus Staphylococci Species Based on Whole-Genome Sequencing.</title>
        <authorList>
            <person name="Naushad S."/>
            <person name="Barkema H.W."/>
            <person name="Luby C."/>
            <person name="Condas L.A."/>
            <person name="Nobrega D.B."/>
            <person name="Carson D.A."/>
            <person name="De Buck J."/>
        </authorList>
    </citation>
    <scope>NUCLEOTIDE SEQUENCE [LARGE SCALE GENOMIC DNA]</scope>
    <source>
        <strain evidence="11 12">SNUC 4143</strain>
    </source>
</reference>
<dbReference type="NCBIfam" id="NF000801">
    <property type="entry name" value="PRK00055.1-3"/>
    <property type="match status" value="1"/>
</dbReference>
<name>A0A2T4L1P8_9STAP</name>
<protein>
    <recommendedName>
        <fullName evidence="2 10">Ribonuclease Z</fullName>
        <shortName evidence="10">RNase Z</shortName>
        <ecNumber evidence="2 10">3.1.26.11</ecNumber>
    </recommendedName>
    <alternativeName>
        <fullName evidence="10">tRNA 3 endonuclease</fullName>
    </alternativeName>
    <alternativeName>
        <fullName evidence="10">tRNase Z</fullName>
    </alternativeName>
</protein>
<dbReference type="Gene3D" id="3.60.15.10">
    <property type="entry name" value="Ribonuclease Z/Hydroxyacylglutathione hydrolase-like"/>
    <property type="match status" value="1"/>
</dbReference>
<keyword evidence="3 10" id="KW-0819">tRNA processing</keyword>
<keyword evidence="7 10" id="KW-0378">Hydrolase</keyword>
<dbReference type="FunFam" id="3.60.15.10:FF:000002">
    <property type="entry name" value="Ribonuclease Z"/>
    <property type="match status" value="1"/>
</dbReference>
<dbReference type="Proteomes" id="UP000243350">
    <property type="component" value="Unassembled WGS sequence"/>
</dbReference>
<dbReference type="HAMAP" id="MF_01818">
    <property type="entry name" value="RNase_Z_BN"/>
    <property type="match status" value="1"/>
</dbReference>
<dbReference type="SUPFAM" id="SSF56281">
    <property type="entry name" value="Metallo-hydrolase/oxidoreductase"/>
    <property type="match status" value="1"/>
</dbReference>
<keyword evidence="8 10" id="KW-0862">Zinc</keyword>
<evidence type="ECO:0000313" key="12">
    <source>
        <dbReference type="Proteomes" id="UP000243350"/>
    </source>
</evidence>
<dbReference type="NCBIfam" id="TIGR02651">
    <property type="entry name" value="RNase_Z"/>
    <property type="match status" value="1"/>
</dbReference>
<feature type="binding site" evidence="10">
    <location>
        <position position="68"/>
    </location>
    <ligand>
        <name>Zn(2+)</name>
        <dbReference type="ChEBI" id="CHEBI:29105"/>
        <label>2</label>
        <note>catalytic</note>
    </ligand>
</feature>
<dbReference type="InterPro" id="IPR013471">
    <property type="entry name" value="RNase_Z/BN"/>
</dbReference>
<accession>A0A2T4L1P8</accession>
<organism evidence="11 12">
    <name type="scientific">Staphylococcus devriesei</name>
    <dbReference type="NCBI Taxonomy" id="586733"/>
    <lineage>
        <taxon>Bacteria</taxon>
        <taxon>Bacillati</taxon>
        <taxon>Bacillota</taxon>
        <taxon>Bacilli</taxon>
        <taxon>Bacillales</taxon>
        <taxon>Staphylococcaceae</taxon>
        <taxon>Staphylococcus</taxon>
    </lineage>
</organism>